<evidence type="ECO:0000256" key="4">
    <source>
        <dbReference type="ARBA" id="ARBA00011268"/>
    </source>
</evidence>
<evidence type="ECO:0000256" key="11">
    <source>
        <dbReference type="PIRSR" id="PIRSR601929-1"/>
    </source>
</evidence>
<evidence type="ECO:0000256" key="1">
    <source>
        <dbReference type="ARBA" id="ARBA00003629"/>
    </source>
</evidence>
<keyword evidence="8 14" id="KW-0732">Signal</keyword>
<dbReference type="AlphaFoldDB" id="A0AAQ3UM85"/>
<dbReference type="Pfam" id="PF00190">
    <property type="entry name" value="Cupin_1"/>
    <property type="match status" value="1"/>
</dbReference>
<keyword evidence="7 11" id="KW-0479">Metal-binding</keyword>
<comment type="similarity">
    <text evidence="3 14">Belongs to the germin family.</text>
</comment>
<keyword evidence="10 11" id="KW-0464">Manganese</keyword>
<feature type="binding site" evidence="12">
    <location>
        <position position="112"/>
    </location>
    <ligand>
        <name>Mn(2+)</name>
        <dbReference type="ChEBI" id="CHEBI:29035"/>
    </ligand>
</feature>
<comment type="subunit">
    <text evidence="4">Oligomer (believed to be a pentamer but probably hexamer).</text>
</comment>
<protein>
    <recommendedName>
        <fullName evidence="14">Germin-like protein</fullName>
    </recommendedName>
</protein>
<dbReference type="Proteomes" id="UP001341281">
    <property type="component" value="Chromosome 09"/>
</dbReference>
<reference evidence="16 17" key="1">
    <citation type="submission" date="2024-02" db="EMBL/GenBank/DDBJ databases">
        <title>High-quality chromosome-scale genome assembly of Pensacola bahiagrass (Paspalum notatum Flugge var. saurae).</title>
        <authorList>
            <person name="Vega J.M."/>
            <person name="Podio M."/>
            <person name="Orjuela J."/>
            <person name="Siena L.A."/>
            <person name="Pessino S.C."/>
            <person name="Combes M.C."/>
            <person name="Mariac C."/>
            <person name="Albertini E."/>
            <person name="Pupilli F."/>
            <person name="Ortiz J.P.A."/>
            <person name="Leblanc O."/>
        </authorList>
    </citation>
    <scope>NUCLEOTIDE SEQUENCE [LARGE SCALE GENOMIC DNA]</scope>
    <source>
        <strain evidence="16">R1</strain>
        <tissue evidence="16">Leaf</tissue>
    </source>
</reference>
<evidence type="ECO:0000256" key="14">
    <source>
        <dbReference type="RuleBase" id="RU366015"/>
    </source>
</evidence>
<dbReference type="GO" id="GO:0048046">
    <property type="term" value="C:apoplast"/>
    <property type="evidence" value="ECO:0007669"/>
    <property type="project" value="UniProtKB-SubCell"/>
</dbReference>
<dbReference type="PRINTS" id="PR00325">
    <property type="entry name" value="GERMIN"/>
</dbReference>
<evidence type="ECO:0000256" key="2">
    <source>
        <dbReference type="ARBA" id="ARBA00004271"/>
    </source>
</evidence>
<feature type="domain" description="Cupin type-1" evidence="15">
    <location>
        <begin position="64"/>
        <end position="211"/>
    </location>
</feature>
<evidence type="ECO:0000256" key="5">
    <source>
        <dbReference type="ARBA" id="ARBA00022523"/>
    </source>
</evidence>
<dbReference type="InterPro" id="IPR019780">
    <property type="entry name" value="Germin_Mn-BS"/>
</dbReference>
<organism evidence="16 17">
    <name type="scientific">Paspalum notatum var. saurae</name>
    <dbReference type="NCBI Taxonomy" id="547442"/>
    <lineage>
        <taxon>Eukaryota</taxon>
        <taxon>Viridiplantae</taxon>
        <taxon>Streptophyta</taxon>
        <taxon>Embryophyta</taxon>
        <taxon>Tracheophyta</taxon>
        <taxon>Spermatophyta</taxon>
        <taxon>Magnoliopsida</taxon>
        <taxon>Liliopsida</taxon>
        <taxon>Poales</taxon>
        <taxon>Poaceae</taxon>
        <taxon>PACMAD clade</taxon>
        <taxon>Panicoideae</taxon>
        <taxon>Andropogonodae</taxon>
        <taxon>Paspaleae</taxon>
        <taxon>Paspalinae</taxon>
        <taxon>Paspalum</taxon>
    </lineage>
</organism>
<keyword evidence="9 13" id="KW-1015">Disulfide bond</keyword>
<evidence type="ECO:0000259" key="15">
    <source>
        <dbReference type="SMART" id="SM00835"/>
    </source>
</evidence>
<evidence type="ECO:0000256" key="3">
    <source>
        <dbReference type="ARBA" id="ARBA00007456"/>
    </source>
</evidence>
<keyword evidence="17" id="KW-1185">Reference proteome</keyword>
<dbReference type="PANTHER" id="PTHR31238">
    <property type="entry name" value="GERMIN-LIKE PROTEIN SUBFAMILY 3 MEMBER 3"/>
    <property type="match status" value="1"/>
</dbReference>
<gene>
    <name evidence="16" type="ORF">U9M48_038633</name>
</gene>
<dbReference type="InterPro" id="IPR006045">
    <property type="entry name" value="Cupin_1"/>
</dbReference>
<feature type="chain" id="PRO_5042668503" description="Germin-like protein" evidence="14">
    <location>
        <begin position="30"/>
        <end position="224"/>
    </location>
</feature>
<dbReference type="PROSITE" id="PS00725">
    <property type="entry name" value="GERMIN"/>
    <property type="match status" value="1"/>
</dbReference>
<feature type="binding site" evidence="11">
    <location>
        <position position="114"/>
    </location>
    <ligand>
        <name>oxalate</name>
        <dbReference type="ChEBI" id="CHEBI:30623"/>
    </ligand>
</feature>
<dbReference type="InterPro" id="IPR014710">
    <property type="entry name" value="RmlC-like_jellyroll"/>
</dbReference>
<sequence>MAPKPKAVLQCLVLVLVVPLLSLLPFAHALSQDFCVADLGGRDTPSGYPCKDPNSVTADDFHSSALATAGPVTLPFKTGFASATVKQWPAVNGLNLAFTRVDILPGGVVPMHTHPRASEVIFVTEGSLYAGFISADANKVYIKKVDKSELFVFPQGLLHFQYNIEKSTAVEIASYNNPNPGLQIVDYALFGNNLTVPDVVKTTFINAAEVLRLKVLFGLRSVEG</sequence>
<dbReference type="InterPro" id="IPR001929">
    <property type="entry name" value="Germin"/>
</dbReference>
<evidence type="ECO:0000256" key="12">
    <source>
        <dbReference type="PIRSR" id="PIRSR601929-2"/>
    </source>
</evidence>
<evidence type="ECO:0000256" key="8">
    <source>
        <dbReference type="ARBA" id="ARBA00022729"/>
    </source>
</evidence>
<evidence type="ECO:0000256" key="7">
    <source>
        <dbReference type="ARBA" id="ARBA00022723"/>
    </source>
</evidence>
<evidence type="ECO:0000313" key="17">
    <source>
        <dbReference type="Proteomes" id="UP001341281"/>
    </source>
</evidence>
<proteinExistence type="inferred from homology"/>
<dbReference type="SMART" id="SM00835">
    <property type="entry name" value="Cupin_1"/>
    <property type="match status" value="1"/>
</dbReference>
<feature type="binding site" evidence="11">
    <location>
        <position position="119"/>
    </location>
    <ligand>
        <name>oxalate</name>
        <dbReference type="ChEBI" id="CHEBI:30623"/>
    </ligand>
</feature>
<dbReference type="SUPFAM" id="SSF51182">
    <property type="entry name" value="RmlC-like cupins"/>
    <property type="match status" value="1"/>
</dbReference>
<comment type="subcellular location">
    <subcellularLocation>
        <location evidence="2 14">Secreted</location>
        <location evidence="2 14">Extracellular space</location>
        <location evidence="2 14">Apoplast</location>
    </subcellularLocation>
</comment>
<dbReference type="EMBL" id="CP144753">
    <property type="protein sequence ID" value="WVZ92582.1"/>
    <property type="molecule type" value="Genomic_DNA"/>
</dbReference>
<evidence type="ECO:0000256" key="6">
    <source>
        <dbReference type="ARBA" id="ARBA00022525"/>
    </source>
</evidence>
<dbReference type="Gene3D" id="2.60.120.10">
    <property type="entry name" value="Jelly Rolls"/>
    <property type="match status" value="1"/>
</dbReference>
<keyword evidence="5 14" id="KW-0052">Apoplast</keyword>
<feature type="binding site" evidence="12">
    <location>
        <position position="159"/>
    </location>
    <ligand>
        <name>Mn(2+)</name>
        <dbReference type="ChEBI" id="CHEBI:29035"/>
    </ligand>
</feature>
<evidence type="ECO:0000256" key="10">
    <source>
        <dbReference type="ARBA" id="ARBA00023211"/>
    </source>
</evidence>
<evidence type="ECO:0000313" key="16">
    <source>
        <dbReference type="EMBL" id="WVZ92582.1"/>
    </source>
</evidence>
<feature type="signal peptide" evidence="14">
    <location>
        <begin position="1"/>
        <end position="29"/>
    </location>
</feature>
<dbReference type="InterPro" id="IPR011051">
    <property type="entry name" value="RmlC_Cupin_sf"/>
</dbReference>
<accession>A0AAQ3UM85</accession>
<feature type="binding site" evidence="12">
    <location>
        <position position="114"/>
    </location>
    <ligand>
        <name>Mn(2+)</name>
        <dbReference type="ChEBI" id="CHEBI:29035"/>
    </ligand>
</feature>
<feature type="disulfide bond" evidence="13">
    <location>
        <begin position="35"/>
        <end position="50"/>
    </location>
</feature>
<name>A0AAQ3UM85_PASNO</name>
<feature type="binding site" evidence="12">
    <location>
        <position position="119"/>
    </location>
    <ligand>
        <name>Mn(2+)</name>
        <dbReference type="ChEBI" id="CHEBI:29035"/>
    </ligand>
</feature>
<comment type="function">
    <text evidence="1">May play a role in plant defense. Probably has no oxalate oxidase activity even if the active site is conserved.</text>
</comment>
<evidence type="ECO:0000256" key="9">
    <source>
        <dbReference type="ARBA" id="ARBA00023157"/>
    </source>
</evidence>
<dbReference type="CDD" id="cd02241">
    <property type="entry name" value="cupin_OxOx"/>
    <property type="match status" value="1"/>
</dbReference>
<evidence type="ECO:0000256" key="13">
    <source>
        <dbReference type="PIRSR" id="PIRSR601929-3"/>
    </source>
</evidence>
<keyword evidence="6 14" id="KW-0964">Secreted</keyword>
<dbReference type="FunFam" id="2.60.120.10:FF:000047">
    <property type="entry name" value="Auxin-binding protein ABP19a"/>
    <property type="match status" value="1"/>
</dbReference>
<dbReference type="GO" id="GO:0030145">
    <property type="term" value="F:manganese ion binding"/>
    <property type="evidence" value="ECO:0007669"/>
    <property type="project" value="UniProtKB-UniRule"/>
</dbReference>